<organism evidence="2 3">
    <name type="scientific">Salinadaptatus halalkaliphilus</name>
    <dbReference type="NCBI Taxonomy" id="2419781"/>
    <lineage>
        <taxon>Archaea</taxon>
        <taxon>Methanobacteriati</taxon>
        <taxon>Methanobacteriota</taxon>
        <taxon>Stenosarchaea group</taxon>
        <taxon>Halobacteria</taxon>
        <taxon>Halobacteriales</taxon>
        <taxon>Natrialbaceae</taxon>
        <taxon>Salinadaptatus</taxon>
    </lineage>
</organism>
<feature type="transmembrane region" description="Helical" evidence="1">
    <location>
        <begin position="360"/>
        <end position="379"/>
    </location>
</feature>
<feature type="transmembrane region" description="Helical" evidence="1">
    <location>
        <begin position="129"/>
        <end position="150"/>
    </location>
</feature>
<feature type="transmembrane region" description="Helical" evidence="1">
    <location>
        <begin position="391"/>
        <end position="410"/>
    </location>
</feature>
<gene>
    <name evidence="2" type="ORF">D8Y22_12405</name>
</gene>
<feature type="transmembrane region" description="Helical" evidence="1">
    <location>
        <begin position="156"/>
        <end position="172"/>
    </location>
</feature>
<name>A0A4S3TLF7_9EURY</name>
<evidence type="ECO:0000256" key="1">
    <source>
        <dbReference type="SAM" id="Phobius"/>
    </source>
</evidence>
<feature type="transmembrane region" description="Helical" evidence="1">
    <location>
        <begin position="422"/>
        <end position="441"/>
    </location>
</feature>
<feature type="transmembrane region" description="Helical" evidence="1">
    <location>
        <begin position="56"/>
        <end position="75"/>
    </location>
</feature>
<dbReference type="EMBL" id="RBZW01000032">
    <property type="protein sequence ID" value="THE64440.1"/>
    <property type="molecule type" value="Genomic_DNA"/>
</dbReference>
<keyword evidence="1" id="KW-0472">Membrane</keyword>
<dbReference type="AlphaFoldDB" id="A0A4S3TLF7"/>
<keyword evidence="1" id="KW-0812">Transmembrane</keyword>
<feature type="transmembrane region" description="Helical" evidence="1">
    <location>
        <begin position="209"/>
        <end position="242"/>
    </location>
</feature>
<sequence length="583" mass="65530">MCFFLISAAVIVLYRSPAPGFLPSIYHGVPVLVWGCLAVAFGGLFVCSIYPTPFRYLAFGGGFMAVFVLFVLPYIRTGLPYGRGDVLAQLGTIRVLEATGSLDPGMLTYPFTHLGVVSIAAVTELPNSLVVTLYLPAIVSIYVAFIYLTSRLLSDHAAYGSIAVFLALLPMFNEYSSQLMPNGIAMYLFIPLVYVLARWVATTDARWGIAVVTITVAMVIAHPLVGFLLIHVLLATTVLLYLAGLRSAAFVPLFSRQYLVEKYVFITLFFAFIYVEWYLSVTIIWQDFFESIVQFVRGIDQPVTRTAELGTRTEVLTPLELLELLLLKFGGQLFVAILTAFGVALFVFRAFTSDRIAKRAVYLAPALLWLVFSAVYLFIGIVAPEATFPPLRFVAMVFAPAPLFAGYFLYDRYRKHDKRVILTLLVLLIVFLFTLQAASFYDGSHTTGASGQQTDHELEGVEWALEYKDEDIAMLGFEPYRYEQSILGPETVREDRRSEFPRDFERHGTLPGGLTTDEDVFITEELGEDRYVQISRADYIQGIQTRLTAEDEAQLAQETDRIYSNGQYRVYLTTTEQREFQER</sequence>
<keyword evidence="3" id="KW-1185">Reference proteome</keyword>
<feature type="transmembrane region" description="Helical" evidence="1">
    <location>
        <begin position="329"/>
        <end position="348"/>
    </location>
</feature>
<evidence type="ECO:0008006" key="4">
    <source>
        <dbReference type="Google" id="ProtNLM"/>
    </source>
</evidence>
<dbReference type="Proteomes" id="UP000318864">
    <property type="component" value="Unassembled WGS sequence"/>
</dbReference>
<evidence type="ECO:0000313" key="2">
    <source>
        <dbReference type="EMBL" id="THE64440.1"/>
    </source>
</evidence>
<protein>
    <recommendedName>
        <fullName evidence="4">Glycosyltransferase RgtA/B/C/D-like domain-containing protein</fullName>
    </recommendedName>
</protein>
<keyword evidence="1" id="KW-1133">Transmembrane helix</keyword>
<feature type="transmembrane region" description="Helical" evidence="1">
    <location>
        <begin position="263"/>
        <end position="285"/>
    </location>
</feature>
<reference evidence="2 3" key="1">
    <citation type="submission" date="2018-10" db="EMBL/GenBank/DDBJ databases">
        <title>Natronolimnobius sp. XQ-INN 246 isolated from Inner Mongolia Autonomous Region of China.</title>
        <authorList>
            <person name="Xue Q."/>
        </authorList>
    </citation>
    <scope>NUCLEOTIDE SEQUENCE [LARGE SCALE GENOMIC DNA]</scope>
    <source>
        <strain evidence="2 3">XQ-INN 246</strain>
    </source>
</reference>
<comment type="caution">
    <text evidence="2">The sequence shown here is derived from an EMBL/GenBank/DDBJ whole genome shotgun (WGS) entry which is preliminary data.</text>
</comment>
<feature type="transmembrane region" description="Helical" evidence="1">
    <location>
        <begin position="179"/>
        <end position="197"/>
    </location>
</feature>
<accession>A0A4S3TLF7</accession>
<proteinExistence type="predicted"/>
<feature type="transmembrane region" description="Helical" evidence="1">
    <location>
        <begin position="27"/>
        <end position="49"/>
    </location>
</feature>
<evidence type="ECO:0000313" key="3">
    <source>
        <dbReference type="Proteomes" id="UP000318864"/>
    </source>
</evidence>